<proteinExistence type="predicted"/>
<dbReference type="Proteomes" id="UP000281909">
    <property type="component" value="Chromosome"/>
</dbReference>
<accession>A0A3S4P2L5</accession>
<dbReference type="EMBL" id="LR134318">
    <property type="protein sequence ID" value="VEF11956.1"/>
    <property type="molecule type" value="Genomic_DNA"/>
</dbReference>
<evidence type="ECO:0000313" key="2">
    <source>
        <dbReference type="Proteomes" id="UP000281909"/>
    </source>
</evidence>
<protein>
    <submittedName>
        <fullName evidence="1">Uncharacterized protein</fullName>
    </submittedName>
</protein>
<sequence length="164" mass="18555">MNATLTLSRLPTVHCVPLRGRLSYTKPLRVAGARVVEQMHKLSTRTDITSLVDRTKHLIEGQSFGTALYNLANMYPFCSLAESRQAAIGSLRTGILRSPTEAAFLDETGRVIAKRPPLSFGGELTEEDKYTIQAKMVSEHMHFIKVTVREEFCWRLRSFQKRTV</sequence>
<organism evidence="1 2">
    <name type="scientific">Pseudomonas fluorescens</name>
    <dbReference type="NCBI Taxonomy" id="294"/>
    <lineage>
        <taxon>Bacteria</taxon>
        <taxon>Pseudomonadati</taxon>
        <taxon>Pseudomonadota</taxon>
        <taxon>Gammaproteobacteria</taxon>
        <taxon>Pseudomonadales</taxon>
        <taxon>Pseudomonadaceae</taxon>
        <taxon>Pseudomonas</taxon>
    </lineage>
</organism>
<name>A0A3S4P2L5_PSEFL</name>
<gene>
    <name evidence="1" type="ORF">NCTC9428_03583</name>
</gene>
<reference evidence="1 2" key="1">
    <citation type="submission" date="2018-12" db="EMBL/GenBank/DDBJ databases">
        <authorList>
            <consortium name="Pathogen Informatics"/>
        </authorList>
    </citation>
    <scope>NUCLEOTIDE SEQUENCE [LARGE SCALE GENOMIC DNA]</scope>
    <source>
        <strain evidence="1 2">NCTC9428</strain>
    </source>
</reference>
<evidence type="ECO:0000313" key="1">
    <source>
        <dbReference type="EMBL" id="VEF11956.1"/>
    </source>
</evidence>
<dbReference type="AlphaFoldDB" id="A0A3S4P2L5"/>